<dbReference type="Pfam" id="PF01935">
    <property type="entry name" value="DUF87"/>
    <property type="match status" value="1"/>
</dbReference>
<dbReference type="InterPro" id="IPR027417">
    <property type="entry name" value="P-loop_NTPase"/>
</dbReference>
<dbReference type="EMBL" id="AACKFB010000003">
    <property type="protein sequence ID" value="EAK9427385.1"/>
    <property type="molecule type" value="Genomic_DNA"/>
</dbReference>
<organism evidence="3 4">
    <name type="scientific">Listeria monocytogenes</name>
    <dbReference type="NCBI Taxonomy" id="1639"/>
    <lineage>
        <taxon>Bacteria</taxon>
        <taxon>Bacillati</taxon>
        <taxon>Bacillota</taxon>
        <taxon>Bacilli</taxon>
        <taxon>Bacillales</taxon>
        <taxon>Listeriaceae</taxon>
        <taxon>Listeria</taxon>
    </lineage>
</organism>
<dbReference type="Proteomes" id="UP000484022">
    <property type="component" value="Unassembled WGS sequence"/>
</dbReference>
<dbReference type="InterPro" id="IPR002789">
    <property type="entry name" value="HerA_central"/>
</dbReference>
<dbReference type="GO" id="GO:0005524">
    <property type="term" value="F:ATP binding"/>
    <property type="evidence" value="ECO:0007669"/>
    <property type="project" value="UniProtKB-KW"/>
</dbReference>
<evidence type="ECO:0000313" key="2">
    <source>
        <dbReference type="EMBL" id="EAK9427385.1"/>
    </source>
</evidence>
<evidence type="ECO:0000313" key="3">
    <source>
        <dbReference type="EMBL" id="EDH0841379.1"/>
    </source>
</evidence>
<evidence type="ECO:0000313" key="4">
    <source>
        <dbReference type="Proteomes" id="UP000335978"/>
    </source>
</evidence>
<dbReference type="PANTHER" id="PTHR42957">
    <property type="entry name" value="HELICASE MJ1565-RELATED"/>
    <property type="match status" value="1"/>
</dbReference>
<dbReference type="EMBL" id="AAMGHX010000002">
    <property type="protein sequence ID" value="EDH0841379.1"/>
    <property type="molecule type" value="Genomic_DNA"/>
</dbReference>
<keyword evidence="2" id="KW-0547">Nucleotide-binding</keyword>
<sequence length="539" mass="61080">MIIDNFYTDTDKSHFYLGMISQVYRDTSIVQVENLSWLNHRKIKMEMLIPNTINYFVVIDTVQGLFIGETFQSKIPSSDSVHESLNNGISEKVYPEIGIDVIGLMRQNESSFKLSGMNTVGVTDKVYVANEELIIKYLESIEIKTHSSNSKEEKLPPFANFSNMNKQKVALKPSTLFNRHLMTIGTTNSGKSTSALSILDKLIQGKKKVLIIDPTGEYCESFDDITRLTLGEDTTLCNGELAALQWQMLFETNDNTQGAILSDAMKSLRFQKQNNINTSYIKKGKLPQDVQQDMSSIFEKSFDLDLLPDQINQESVVISGQRPTTGLYIEDTFRANVNNWLIQKVRHKLENSSLTDFFNDNSKENLLAKLDVFTQETETSLYINSSKIGTTDGIGGMIIDLISDYLVNKNTAEIEPFVIFIDEVHRYTKSPSLDFDYHTGLTSIAREGRKKGIFLFLTTQNPNDVSDILLGQIGTLLIHRLTHYEELKSIQNHLKSNSLGQIKKLNQGECILASINLLQDIHLNFEKCQRKHNNETPLL</sequence>
<keyword evidence="2" id="KW-0067">ATP-binding</keyword>
<feature type="domain" description="Helicase HerA central" evidence="1">
    <location>
        <begin position="163"/>
        <end position="272"/>
    </location>
</feature>
<gene>
    <name evidence="2" type="ORF">FC284_03350</name>
    <name evidence="3" type="ORF">GCV64_09740</name>
</gene>
<dbReference type="RefSeq" id="WP_061388010.1">
    <property type="nucleotide sequence ID" value="NZ_LSPW01000002.1"/>
</dbReference>
<dbReference type="PANTHER" id="PTHR42957:SF1">
    <property type="entry name" value="HELICASE MJ1565-RELATED"/>
    <property type="match status" value="1"/>
</dbReference>
<dbReference type="InterPro" id="IPR008571">
    <property type="entry name" value="HerA-like"/>
</dbReference>
<accession>A0A9P2FDZ6</accession>
<proteinExistence type="predicted"/>
<evidence type="ECO:0000313" key="5">
    <source>
        <dbReference type="Proteomes" id="UP000484022"/>
    </source>
</evidence>
<dbReference type="AlphaFoldDB" id="A0A9P2FDZ6"/>
<name>A0A9P2FDZ6_LISMN</name>
<dbReference type="SUPFAM" id="SSF52540">
    <property type="entry name" value="P-loop containing nucleoside triphosphate hydrolases"/>
    <property type="match status" value="1"/>
</dbReference>
<evidence type="ECO:0000259" key="1">
    <source>
        <dbReference type="Pfam" id="PF01935"/>
    </source>
</evidence>
<reference evidence="3 4" key="1">
    <citation type="submission" date="2019-10" db="EMBL/GenBank/DDBJ databases">
        <authorList>
            <consortium name="GenomeTrakr: Next Generation Sequencing Network for Food Pathogen Tracability"/>
        </authorList>
    </citation>
    <scope>NUCLEOTIDE SEQUENCE [LARGE SCALE GENOMIC DNA]</scope>
    <source>
        <strain evidence="3 4">CFSAN085184</strain>
        <strain evidence="2">FDA00014181</strain>
        <strain evidence="5">FDA1077646-S145-002</strain>
    </source>
</reference>
<dbReference type="Proteomes" id="UP000335978">
    <property type="component" value="Unassembled WGS sequence"/>
</dbReference>
<protein>
    <submittedName>
        <fullName evidence="2">ATP-binding protein</fullName>
    </submittedName>
    <submittedName>
        <fullName evidence="3">DUF853 family protein</fullName>
    </submittedName>
</protein>
<dbReference type="Gene3D" id="3.40.50.300">
    <property type="entry name" value="P-loop containing nucleotide triphosphate hydrolases"/>
    <property type="match status" value="2"/>
</dbReference>
<comment type="caution">
    <text evidence="3">The sequence shown here is derived from an EMBL/GenBank/DDBJ whole genome shotgun (WGS) entry which is preliminary data.</text>
</comment>